<dbReference type="EMBL" id="JBHTNH010000010">
    <property type="protein sequence ID" value="MFD1361367.1"/>
    <property type="molecule type" value="Genomic_DNA"/>
</dbReference>
<organism evidence="1 2">
    <name type="scientific">Lentibacillus salinarum</name>
    <dbReference type="NCBI Taxonomy" id="446820"/>
    <lineage>
        <taxon>Bacteria</taxon>
        <taxon>Bacillati</taxon>
        <taxon>Bacillota</taxon>
        <taxon>Bacilli</taxon>
        <taxon>Bacillales</taxon>
        <taxon>Bacillaceae</taxon>
        <taxon>Lentibacillus</taxon>
    </lineage>
</organism>
<protein>
    <submittedName>
        <fullName evidence="1">Uncharacterized protein</fullName>
    </submittedName>
</protein>
<accession>A0ABW3ZUC1</accession>
<evidence type="ECO:0000313" key="2">
    <source>
        <dbReference type="Proteomes" id="UP001597178"/>
    </source>
</evidence>
<proteinExistence type="predicted"/>
<reference evidence="2" key="1">
    <citation type="journal article" date="2019" name="Int. J. Syst. Evol. Microbiol.">
        <title>The Global Catalogue of Microorganisms (GCM) 10K type strain sequencing project: providing services to taxonomists for standard genome sequencing and annotation.</title>
        <authorList>
            <consortium name="The Broad Institute Genomics Platform"/>
            <consortium name="The Broad Institute Genome Sequencing Center for Infectious Disease"/>
            <person name="Wu L."/>
            <person name="Ma J."/>
        </authorList>
    </citation>
    <scope>NUCLEOTIDE SEQUENCE [LARGE SCALE GENOMIC DNA]</scope>
    <source>
        <strain evidence="2">CCUG 54822</strain>
    </source>
</reference>
<name>A0ABW3ZUC1_9BACI</name>
<evidence type="ECO:0000313" key="1">
    <source>
        <dbReference type="EMBL" id="MFD1361367.1"/>
    </source>
</evidence>
<comment type="caution">
    <text evidence="1">The sequence shown here is derived from an EMBL/GenBank/DDBJ whole genome shotgun (WGS) entry which is preliminary data.</text>
</comment>
<dbReference type="Proteomes" id="UP001597178">
    <property type="component" value="Unassembled WGS sequence"/>
</dbReference>
<sequence length="69" mass="8195">MADSIENPRSFLHNEAYMKFGAQGPDPFFYYNFWPWIKEEPFNHIGLKLHQEKCGQFLMDLVDKGKDRA</sequence>
<keyword evidence="2" id="KW-1185">Reference proteome</keyword>
<gene>
    <name evidence="1" type="ORF">ACFQ4A_06765</name>
</gene>